<dbReference type="InterPro" id="IPR003423">
    <property type="entry name" value="OMP_efflux"/>
</dbReference>
<dbReference type="KEGG" id="nwr:E3U44_12055"/>
<feature type="coiled-coil region" evidence="2">
    <location>
        <begin position="362"/>
        <end position="389"/>
    </location>
</feature>
<dbReference type="OrthoDB" id="5757211at2"/>
<comment type="similarity">
    <text evidence="1">Belongs to the outer membrane factor (OMF) (TC 1.B.17) family.</text>
</comment>
<dbReference type="Proteomes" id="UP000294325">
    <property type="component" value="Chromosome"/>
</dbReference>
<dbReference type="PANTHER" id="PTHR30203:SF24">
    <property type="entry name" value="BLR4935 PROTEIN"/>
    <property type="match status" value="1"/>
</dbReference>
<dbReference type="EMBL" id="CP038033">
    <property type="protein sequence ID" value="QBQ55159.1"/>
    <property type="molecule type" value="Genomic_DNA"/>
</dbReference>
<dbReference type="InterPro" id="IPR010131">
    <property type="entry name" value="MdtP/NodT-like"/>
</dbReference>
<evidence type="ECO:0000256" key="2">
    <source>
        <dbReference type="SAM" id="Coils"/>
    </source>
</evidence>
<sequence>MCLVKASTSPIACNRSRMGRIGLICLLISAHLGCASYDRDTMGGKTWQGAPAPSAAEDRVIATSLLPEQAAGRETRPDSSPRGHLEALSLRELEMLARQHNPTLVQAEAQVKSEHAKALQAGLYPNPIMGYVGEQIGVKGTVGEFQGGFIRQEIVTAGKLRLSREKFQARASAAEFLAVAQMYRVMNAVRMQFYRTLGAVRRLEIQKELLKTAEDTRVTVQEMFNVGQANQADLHQVRVLHQEQVLEVQQAENDLHMEQETLRATIGLPQPLGKVTGELEGPLSLFIWEEVLEQLLTESPELAAAHANLKADEIMVQREKVEPIPNLFLEGSAGRNFDARETVYGVRAFIEVPLFDWNQGTLRQAQADLRRQRNEVRRTELRLRQSLSDWFRRFRTAMQNVKEYQAVILPQSKQRYIARLKSYQADREAWPDVLEAQRDFFRRRLNYINRLVAWREAQVAIEGFLLVGGGLEPPVNVVPPGHIDAVPKPR</sequence>
<evidence type="ECO:0000313" key="3">
    <source>
        <dbReference type="EMBL" id="QBQ55159.1"/>
    </source>
</evidence>
<keyword evidence="2" id="KW-0175">Coiled coil</keyword>
<name>A0A4P7C0N9_9GAMM</name>
<dbReference type="SUPFAM" id="SSF56954">
    <property type="entry name" value="Outer membrane efflux proteins (OEP)"/>
    <property type="match status" value="1"/>
</dbReference>
<evidence type="ECO:0000313" key="4">
    <source>
        <dbReference type="Proteomes" id="UP000294325"/>
    </source>
</evidence>
<evidence type="ECO:0000256" key="1">
    <source>
        <dbReference type="ARBA" id="ARBA00007613"/>
    </source>
</evidence>
<dbReference type="GO" id="GO:0015562">
    <property type="term" value="F:efflux transmembrane transporter activity"/>
    <property type="evidence" value="ECO:0007669"/>
    <property type="project" value="InterPro"/>
</dbReference>
<reference evidence="3 4" key="1">
    <citation type="submission" date="2019-03" db="EMBL/GenBank/DDBJ databases">
        <title>The genome sequence of Nitrosococcus wardiae strain D1FHST reveals the archetypal metabolic capacity of ammonia-oxidizing Gammaproteobacteria.</title>
        <authorList>
            <person name="Wang L."/>
            <person name="Lim C.K."/>
            <person name="Hanson T.E."/>
            <person name="Dang H."/>
            <person name="Klotz M.G."/>
        </authorList>
    </citation>
    <scope>NUCLEOTIDE SEQUENCE [LARGE SCALE GENOMIC DNA]</scope>
    <source>
        <strain evidence="3 4">D1FHS</strain>
    </source>
</reference>
<proteinExistence type="inferred from homology"/>
<dbReference type="Gene3D" id="1.20.1600.10">
    <property type="entry name" value="Outer membrane efflux proteins (OEP)"/>
    <property type="match status" value="1"/>
</dbReference>
<keyword evidence="4" id="KW-1185">Reference proteome</keyword>
<dbReference type="PANTHER" id="PTHR30203">
    <property type="entry name" value="OUTER MEMBRANE CATION EFFLUX PROTEIN"/>
    <property type="match status" value="1"/>
</dbReference>
<organism evidence="3 4">
    <name type="scientific">Nitrosococcus wardiae</name>
    <dbReference type="NCBI Taxonomy" id="1814290"/>
    <lineage>
        <taxon>Bacteria</taxon>
        <taxon>Pseudomonadati</taxon>
        <taxon>Pseudomonadota</taxon>
        <taxon>Gammaproteobacteria</taxon>
        <taxon>Chromatiales</taxon>
        <taxon>Chromatiaceae</taxon>
        <taxon>Nitrosococcus</taxon>
    </lineage>
</organism>
<gene>
    <name evidence="3" type="ORF">E3U44_12055</name>
</gene>
<dbReference type="AlphaFoldDB" id="A0A4P7C0N9"/>
<accession>A0A4P7C0N9</accession>
<protein>
    <submittedName>
        <fullName evidence="3">TolC family protein</fullName>
    </submittedName>
</protein>
<dbReference type="Pfam" id="PF02321">
    <property type="entry name" value="OEP"/>
    <property type="match status" value="1"/>
</dbReference>